<feature type="region of interest" description="Disordered" evidence="1">
    <location>
        <begin position="39"/>
        <end position="62"/>
    </location>
</feature>
<comment type="caution">
    <text evidence="2">The sequence shown here is derived from an EMBL/GenBank/DDBJ whole genome shotgun (WGS) entry which is preliminary data.</text>
</comment>
<dbReference type="Proteomes" id="UP000663877">
    <property type="component" value="Unassembled WGS sequence"/>
</dbReference>
<reference evidence="2" key="1">
    <citation type="submission" date="2021-02" db="EMBL/GenBank/DDBJ databases">
        <authorList>
            <person name="Nowell W R."/>
        </authorList>
    </citation>
    <scope>NUCLEOTIDE SEQUENCE</scope>
</reference>
<accession>A0A813P6R0</accession>
<dbReference type="EMBL" id="CAJNOI010000005">
    <property type="protein sequence ID" value="CAF0748233.1"/>
    <property type="molecule type" value="Genomic_DNA"/>
</dbReference>
<feature type="region of interest" description="Disordered" evidence="1">
    <location>
        <begin position="203"/>
        <end position="222"/>
    </location>
</feature>
<organism evidence="2 6">
    <name type="scientific">Adineta steineri</name>
    <dbReference type="NCBI Taxonomy" id="433720"/>
    <lineage>
        <taxon>Eukaryota</taxon>
        <taxon>Metazoa</taxon>
        <taxon>Spiralia</taxon>
        <taxon>Gnathifera</taxon>
        <taxon>Rotifera</taxon>
        <taxon>Eurotatoria</taxon>
        <taxon>Bdelloidea</taxon>
        <taxon>Adinetida</taxon>
        <taxon>Adinetidae</taxon>
        <taxon>Adineta</taxon>
    </lineage>
</organism>
<dbReference type="EMBL" id="CAJNOM010000021">
    <property type="protein sequence ID" value="CAF0820827.1"/>
    <property type="molecule type" value="Genomic_DNA"/>
</dbReference>
<evidence type="ECO:0000256" key="1">
    <source>
        <dbReference type="SAM" id="MobiDB-lite"/>
    </source>
</evidence>
<feature type="compositionally biased region" description="Polar residues" evidence="1">
    <location>
        <begin position="39"/>
        <end position="54"/>
    </location>
</feature>
<evidence type="ECO:0000313" key="5">
    <source>
        <dbReference type="Proteomes" id="UP000663832"/>
    </source>
</evidence>
<dbReference type="OrthoDB" id="9992297at2759"/>
<dbReference type="EMBL" id="CAJNOM010000032">
    <property type="protein sequence ID" value="CAF0861400.1"/>
    <property type="molecule type" value="Genomic_DNA"/>
</dbReference>
<evidence type="ECO:0000313" key="2">
    <source>
        <dbReference type="EMBL" id="CAF0748233.1"/>
    </source>
</evidence>
<dbReference type="Proteomes" id="UP000663832">
    <property type="component" value="Unassembled WGS sequence"/>
</dbReference>
<evidence type="ECO:0000313" key="3">
    <source>
        <dbReference type="EMBL" id="CAF0820827.1"/>
    </source>
</evidence>
<protein>
    <submittedName>
        <fullName evidence="2">Uncharacterized protein</fullName>
    </submittedName>
</protein>
<keyword evidence="5" id="KW-1185">Reference proteome</keyword>
<evidence type="ECO:0000313" key="6">
    <source>
        <dbReference type="Proteomes" id="UP000663877"/>
    </source>
</evidence>
<dbReference type="AlphaFoldDB" id="A0A813P6R0"/>
<proteinExistence type="predicted"/>
<gene>
    <name evidence="2" type="ORF">BJG266_LOCUS2282</name>
    <name evidence="3" type="ORF">QVE165_LOCUS5253</name>
    <name evidence="4" type="ORF">QVE165_LOCUS7389</name>
</gene>
<evidence type="ECO:0000313" key="4">
    <source>
        <dbReference type="EMBL" id="CAF0861400.1"/>
    </source>
</evidence>
<feature type="compositionally biased region" description="Basic and acidic residues" evidence="1">
    <location>
        <begin position="204"/>
        <end position="222"/>
    </location>
</feature>
<sequence>MTMTILPFLDIKATPLHSIDVSQSSRIQTLPRVTETNVSPCQQSLDSSYNSNKLPSAPKRISLSPSRVRTPKIKIFPRSDETLKQLPHPKTIGAQAHNAIWKPLIREPPDYDYLWEPVKRDDIRHQYDHYIPSQRITASRPDEPYKMSTGFETEDRHYHNYRRVRAMQQKQWNKEHIQYTVYPYSQITERETYNKHIRSTLKGQMEEKTQSDKNEQARKSRECQSIIEQDRQDIETYKQKQKQQAQFLFQFTAKNKELMENKWEYDRWNRAHQWHVERVILSDNPINWSKTMT</sequence>
<name>A0A813P6R0_9BILA</name>